<protein>
    <submittedName>
        <fullName evidence="1">Uncharacterized protein</fullName>
    </submittedName>
</protein>
<organism evidence="1 2">
    <name type="scientific">Populus tomentosa</name>
    <name type="common">Chinese white poplar</name>
    <dbReference type="NCBI Taxonomy" id="118781"/>
    <lineage>
        <taxon>Eukaryota</taxon>
        <taxon>Viridiplantae</taxon>
        <taxon>Streptophyta</taxon>
        <taxon>Embryophyta</taxon>
        <taxon>Tracheophyta</taxon>
        <taxon>Spermatophyta</taxon>
        <taxon>Magnoliopsida</taxon>
        <taxon>eudicotyledons</taxon>
        <taxon>Gunneridae</taxon>
        <taxon>Pentapetalae</taxon>
        <taxon>rosids</taxon>
        <taxon>fabids</taxon>
        <taxon>Malpighiales</taxon>
        <taxon>Salicaceae</taxon>
        <taxon>Saliceae</taxon>
        <taxon>Populus</taxon>
    </lineage>
</organism>
<reference evidence="1" key="1">
    <citation type="journal article" date="2020" name="bioRxiv">
        <title>Hybrid origin of Populus tomentosa Carr. identified through genome sequencing and phylogenomic analysis.</title>
        <authorList>
            <person name="An X."/>
            <person name="Gao K."/>
            <person name="Chen Z."/>
            <person name="Li J."/>
            <person name="Yang X."/>
            <person name="Yang X."/>
            <person name="Zhou J."/>
            <person name="Guo T."/>
            <person name="Zhao T."/>
            <person name="Huang S."/>
            <person name="Miao D."/>
            <person name="Khan W.U."/>
            <person name="Rao P."/>
            <person name="Ye M."/>
            <person name="Lei B."/>
            <person name="Liao W."/>
            <person name="Wang J."/>
            <person name="Ji L."/>
            <person name="Li Y."/>
            <person name="Guo B."/>
            <person name="Mustafa N.S."/>
            <person name="Li S."/>
            <person name="Yun Q."/>
            <person name="Keller S.R."/>
            <person name="Mao J."/>
            <person name="Zhang R."/>
            <person name="Strauss S.H."/>
        </authorList>
    </citation>
    <scope>NUCLEOTIDE SEQUENCE</scope>
    <source>
        <strain evidence="1">GM15</strain>
        <tissue evidence="1">Leaf</tissue>
    </source>
</reference>
<name>A0A8X8DC08_POPTO</name>
<evidence type="ECO:0000313" key="1">
    <source>
        <dbReference type="EMBL" id="KAG6786395.1"/>
    </source>
</evidence>
<comment type="caution">
    <text evidence="1">The sequence shown here is derived from an EMBL/GenBank/DDBJ whole genome shotgun (WGS) entry which is preliminary data.</text>
</comment>
<sequence>MMCSRLRSPCKIKTVVIWLLVWKMVDLGLLFTGKFATTSAGFSVGYCLQMLLGSHPSCCMEEEEATGVVVADVGSVRGCAVAGNGIWCSGYWRRKEDQTTGVDSNDGGHCGADLSPGHYGGDRFAASVKAGWLLEGDG</sequence>
<dbReference type="EMBL" id="JAAWWB010000003">
    <property type="protein sequence ID" value="KAG6786395.1"/>
    <property type="molecule type" value="Genomic_DNA"/>
</dbReference>
<dbReference type="AlphaFoldDB" id="A0A8X8DC08"/>
<proteinExistence type="predicted"/>
<dbReference type="Proteomes" id="UP000886885">
    <property type="component" value="Chromosome 2A"/>
</dbReference>
<accession>A0A8X8DC08</accession>
<keyword evidence="2" id="KW-1185">Reference proteome</keyword>
<gene>
    <name evidence="1" type="ORF">POTOM_007995</name>
</gene>
<evidence type="ECO:0000313" key="2">
    <source>
        <dbReference type="Proteomes" id="UP000886885"/>
    </source>
</evidence>